<dbReference type="GO" id="GO:0030041">
    <property type="term" value="P:actin filament polymerization"/>
    <property type="evidence" value="ECO:0007669"/>
    <property type="project" value="TreeGrafter"/>
</dbReference>
<feature type="domain" description="WH2" evidence="2">
    <location>
        <begin position="274"/>
        <end position="291"/>
    </location>
</feature>
<organism evidence="3">
    <name type="scientific">Trichoplusia ni single nucleopolyhedrovirus</name>
    <dbReference type="NCBI Taxonomy" id="332054"/>
    <lineage>
        <taxon>Viruses</taxon>
        <taxon>Viruses incertae sedis</taxon>
        <taxon>Naldaviricetes</taxon>
        <taxon>Lefavirales</taxon>
        <taxon>Baculoviridae</taxon>
        <taxon>Alphabaculovirus</taxon>
        <taxon>Alphabaculovirus trini</taxon>
    </lineage>
</organism>
<dbReference type="PANTHER" id="PTHR45691:SF6">
    <property type="entry name" value="PROTEIN DIAPHANOUS"/>
    <property type="match status" value="1"/>
</dbReference>
<dbReference type="EMBL" id="MH577296">
    <property type="protein sequence ID" value="QBI90225.1"/>
    <property type="molecule type" value="Genomic_DNA"/>
</dbReference>
<dbReference type="GO" id="GO:0003779">
    <property type="term" value="F:actin binding"/>
    <property type="evidence" value="ECO:0007669"/>
    <property type="project" value="InterPro"/>
</dbReference>
<dbReference type="InterPro" id="IPR051412">
    <property type="entry name" value="Formin_Homology_Diaphanous_sf"/>
</dbReference>
<protein>
    <submittedName>
        <fullName evidence="3">Vp1629</fullName>
    </submittedName>
</protein>
<evidence type="ECO:0000259" key="2">
    <source>
        <dbReference type="PROSITE" id="PS51082"/>
    </source>
</evidence>
<evidence type="ECO:0000256" key="1">
    <source>
        <dbReference type="SAM" id="MobiDB-lite"/>
    </source>
</evidence>
<feature type="compositionally biased region" description="Pro residues" evidence="1">
    <location>
        <begin position="206"/>
        <end position="241"/>
    </location>
</feature>
<dbReference type="InterPro" id="IPR003124">
    <property type="entry name" value="WH2_dom"/>
</dbReference>
<name>A0A481V799_9ABAC</name>
<sequence length="409" mass="45892">MTHVTVKEYLQSLNYQPHPMDFVRRLNFSNAVIGDRIVMDRELAIKYLRLAESIYQNTVKIAIDVPANVPAVLPDNVRMKNKILQLENMVTRVDANSRYKTILFDIIDKINHENELSKIENLMKTFFKLYKQYQDEVEKPTAKIDSIFNQIINLDTSAATPFTPTSVSPPSISVPITETPEAKINFIPEKNIIVPSSPTQTQITIPAPPSPPPMSTTSMPPPPPPPPPPPMSLIPPPPPPPPMFQMFKNDENKEISSAKTSSKPTTIAAAPIDAHSQLMEAIRSGTILKNVKKITAEKEPIVETAPSILHLALAKRVKALAESTDNEDSSFSEDNNEWISDNELETIKNKYLNTMNRVQNSGIENDEILRMSSNVSRLINSQYFSRQDIKQAERLLTEINEKVDNESTA</sequence>
<proteinExistence type="predicted"/>
<dbReference type="PANTHER" id="PTHR45691">
    <property type="entry name" value="PROTEIN DIAPHANOUS"/>
    <property type="match status" value="1"/>
</dbReference>
<feature type="region of interest" description="Disordered" evidence="1">
    <location>
        <begin position="197"/>
        <end position="241"/>
    </location>
</feature>
<reference evidence="3" key="1">
    <citation type="submission" date="2018-07" db="EMBL/GenBank/DDBJ databases">
        <title>A new Alphabaculovirus highly virulent isolated from Trichoplusia ni (TnSNPV).</title>
        <authorList>
            <person name="Bivian-Hernandez M.D.L.A."/>
            <person name="Del Rincon-Castro M.C."/>
            <person name="Ibarra J.E."/>
        </authorList>
    </citation>
    <scope>NUCLEOTIDE SEQUENCE</scope>
    <source>
        <strain evidence="3">LBIV-4</strain>
    </source>
</reference>
<dbReference type="PROSITE" id="PS51082">
    <property type="entry name" value="WH2"/>
    <property type="match status" value="1"/>
</dbReference>
<accession>A0A481V799</accession>
<evidence type="ECO:0000313" key="3">
    <source>
        <dbReference type="EMBL" id="QBI90225.1"/>
    </source>
</evidence>